<dbReference type="GO" id="GO:0003723">
    <property type="term" value="F:RNA binding"/>
    <property type="evidence" value="ECO:0007669"/>
    <property type="project" value="InterPro"/>
</dbReference>
<dbReference type="GO" id="GO:0043022">
    <property type="term" value="F:ribosome binding"/>
    <property type="evidence" value="ECO:0007669"/>
    <property type="project" value="InterPro"/>
</dbReference>
<dbReference type="InterPro" id="IPR020189">
    <property type="entry name" value="IF5A_C"/>
</dbReference>
<evidence type="ECO:0000259" key="1">
    <source>
        <dbReference type="SMART" id="SM01376"/>
    </source>
</evidence>
<dbReference type="Pfam" id="PF01287">
    <property type="entry name" value="eIF-5a"/>
    <property type="match status" value="1"/>
</dbReference>
<dbReference type="PANTHER" id="PTHR11673">
    <property type="entry name" value="TRANSLATION INITIATION FACTOR 5A FAMILY MEMBER"/>
    <property type="match status" value="1"/>
</dbReference>
<dbReference type="Pfam" id="PF21485">
    <property type="entry name" value="IF5A-like_N"/>
    <property type="match status" value="1"/>
</dbReference>
<evidence type="ECO:0000313" key="3">
    <source>
        <dbReference type="Proteomes" id="UP001295684"/>
    </source>
</evidence>
<dbReference type="Proteomes" id="UP001295684">
    <property type="component" value="Unassembled WGS sequence"/>
</dbReference>
<feature type="domain" description="Translation initiation factor 5A C-terminal" evidence="1">
    <location>
        <begin position="72"/>
        <end position="143"/>
    </location>
</feature>
<dbReference type="AlphaFoldDB" id="A0AAD1YA50"/>
<dbReference type="SUPFAM" id="SSF50249">
    <property type="entry name" value="Nucleic acid-binding proteins"/>
    <property type="match status" value="1"/>
</dbReference>
<dbReference type="GO" id="GO:0003746">
    <property type="term" value="F:translation elongation factor activity"/>
    <property type="evidence" value="ECO:0007669"/>
    <property type="project" value="InterPro"/>
</dbReference>
<dbReference type="EMBL" id="CAMPGE010029428">
    <property type="protein sequence ID" value="CAI2386896.1"/>
    <property type="molecule type" value="Genomic_DNA"/>
</dbReference>
<dbReference type="SUPFAM" id="SSF50104">
    <property type="entry name" value="Translation proteins SH3-like domain"/>
    <property type="match status" value="1"/>
</dbReference>
<dbReference type="PIRSF" id="PIRSF003025">
    <property type="entry name" value="eIF5A"/>
    <property type="match status" value="1"/>
</dbReference>
<reference evidence="2" key="1">
    <citation type="submission" date="2023-07" db="EMBL/GenBank/DDBJ databases">
        <authorList>
            <consortium name="AG Swart"/>
            <person name="Singh M."/>
            <person name="Singh A."/>
            <person name="Seah K."/>
            <person name="Emmerich C."/>
        </authorList>
    </citation>
    <scope>NUCLEOTIDE SEQUENCE</scope>
    <source>
        <strain evidence="2">DP1</strain>
    </source>
</reference>
<sequence>MDSADLEKIEADKLDKESLVMINGNPCKVVKISKIRTSKYGPGKTTIVAYSILDGKKVEQSFRTSGLLDTPIIKRVEYPLLGIDDGYLQLQDEAGEQKDDVKLPLGDCLKDVKDQILKFNEEEIPCLVMVMEYMGVEVSISVREDKDSDEN</sequence>
<organism evidence="2 3">
    <name type="scientific">Euplotes crassus</name>
    <dbReference type="NCBI Taxonomy" id="5936"/>
    <lineage>
        <taxon>Eukaryota</taxon>
        <taxon>Sar</taxon>
        <taxon>Alveolata</taxon>
        <taxon>Ciliophora</taxon>
        <taxon>Intramacronucleata</taxon>
        <taxon>Spirotrichea</taxon>
        <taxon>Hypotrichia</taxon>
        <taxon>Euplotida</taxon>
        <taxon>Euplotidae</taxon>
        <taxon>Moneuplotes</taxon>
    </lineage>
</organism>
<dbReference type="InterPro" id="IPR012340">
    <property type="entry name" value="NA-bd_OB-fold"/>
</dbReference>
<protein>
    <recommendedName>
        <fullName evidence="1">Translation initiation factor 5A C-terminal domain-containing protein</fullName>
    </recommendedName>
</protein>
<dbReference type="Gene3D" id="2.30.30.30">
    <property type="match status" value="1"/>
</dbReference>
<dbReference type="InterPro" id="IPR048670">
    <property type="entry name" value="IF5A-like_N"/>
</dbReference>
<dbReference type="GO" id="GO:0045905">
    <property type="term" value="P:positive regulation of translational termination"/>
    <property type="evidence" value="ECO:0007669"/>
    <property type="project" value="InterPro"/>
</dbReference>
<keyword evidence="3" id="KW-1185">Reference proteome</keyword>
<dbReference type="InterPro" id="IPR014722">
    <property type="entry name" value="Rib_uL2_dom2"/>
</dbReference>
<comment type="caution">
    <text evidence="2">The sequence shown here is derived from an EMBL/GenBank/DDBJ whole genome shotgun (WGS) entry which is preliminary data.</text>
</comment>
<dbReference type="SMART" id="SM01376">
    <property type="entry name" value="eIF-5a"/>
    <property type="match status" value="1"/>
</dbReference>
<dbReference type="InterPro" id="IPR008991">
    <property type="entry name" value="Translation_prot_SH3-like_sf"/>
</dbReference>
<name>A0AAD1YA50_EUPCR</name>
<dbReference type="Gene3D" id="2.40.50.140">
    <property type="entry name" value="Nucleic acid-binding proteins"/>
    <property type="match status" value="1"/>
</dbReference>
<gene>
    <name evidence="2" type="ORF">ECRASSUSDP1_LOCUS28521</name>
</gene>
<proteinExistence type="predicted"/>
<accession>A0AAD1YA50</accession>
<dbReference type="GO" id="GO:0045901">
    <property type="term" value="P:positive regulation of translational elongation"/>
    <property type="evidence" value="ECO:0007669"/>
    <property type="project" value="InterPro"/>
</dbReference>
<dbReference type="InterPro" id="IPR001884">
    <property type="entry name" value="IF5A-like"/>
</dbReference>
<evidence type="ECO:0000313" key="2">
    <source>
        <dbReference type="EMBL" id="CAI2386896.1"/>
    </source>
</evidence>